<dbReference type="InterPro" id="IPR051015">
    <property type="entry name" value="EvgA-like"/>
</dbReference>
<dbReference type="Proteomes" id="UP001467690">
    <property type="component" value="Unassembled WGS sequence"/>
</dbReference>
<proteinExistence type="predicted"/>
<dbReference type="SMART" id="SM00421">
    <property type="entry name" value="HTH_LUXR"/>
    <property type="match status" value="1"/>
</dbReference>
<dbReference type="SUPFAM" id="SSF46894">
    <property type="entry name" value="C-terminal effector domain of the bipartite response regulators"/>
    <property type="match status" value="1"/>
</dbReference>
<dbReference type="CDD" id="cd17535">
    <property type="entry name" value="REC_NarL-like"/>
    <property type="match status" value="1"/>
</dbReference>
<accession>A0ABV1RL59</accession>
<keyword evidence="2" id="KW-0238">DNA-binding</keyword>
<dbReference type="RefSeq" id="WP_143869623.1">
    <property type="nucleotide sequence ID" value="NZ_CP041660.1"/>
</dbReference>
<dbReference type="InterPro" id="IPR016032">
    <property type="entry name" value="Sig_transdc_resp-reg_C-effctor"/>
</dbReference>
<evidence type="ECO:0000256" key="2">
    <source>
        <dbReference type="ARBA" id="ARBA00023125"/>
    </source>
</evidence>
<evidence type="ECO:0000259" key="4">
    <source>
        <dbReference type="PROSITE" id="PS50043"/>
    </source>
</evidence>
<dbReference type="PANTHER" id="PTHR45566">
    <property type="entry name" value="HTH-TYPE TRANSCRIPTIONAL REGULATOR YHJB-RELATED"/>
    <property type="match status" value="1"/>
</dbReference>
<dbReference type="PROSITE" id="PS50110">
    <property type="entry name" value="RESPONSE_REGULATORY"/>
    <property type="match status" value="1"/>
</dbReference>
<evidence type="ECO:0000313" key="6">
    <source>
        <dbReference type="EMBL" id="MER2493688.1"/>
    </source>
</evidence>
<dbReference type="PROSITE" id="PS00622">
    <property type="entry name" value="HTH_LUXR_1"/>
    <property type="match status" value="1"/>
</dbReference>
<evidence type="ECO:0000256" key="3">
    <source>
        <dbReference type="PROSITE-ProRule" id="PRU00169"/>
    </source>
</evidence>
<dbReference type="SMART" id="SM00448">
    <property type="entry name" value="REC"/>
    <property type="match status" value="1"/>
</dbReference>
<sequence>MSNAKMINIWIVEDDSNYRRTLARVLNKAENIQNCQDFPSCIEFFDALEKQTPPDLVLMDLGLPRMGGVEGITKLYQFKPEIIVIVLTVFSEKGKVLQALEAGASGYLLKSASGAEILKGIDDVIQGGSALSPEIAKIVLQNMQKHSAKTKVKLAAREIEVLEKLSLGQGVKEISRSLHISQSTVSTYLGRIYAKLQVQSQSGAVAKALRDGLIK</sequence>
<dbReference type="EMBL" id="JBELOE010000265">
    <property type="protein sequence ID" value="MER2493688.1"/>
    <property type="molecule type" value="Genomic_DNA"/>
</dbReference>
<dbReference type="InterPro" id="IPR011006">
    <property type="entry name" value="CheY-like_superfamily"/>
</dbReference>
<dbReference type="Pfam" id="PF00196">
    <property type="entry name" value="GerE"/>
    <property type="match status" value="1"/>
</dbReference>
<dbReference type="InterPro" id="IPR000792">
    <property type="entry name" value="Tscrpt_reg_LuxR_C"/>
</dbReference>
<evidence type="ECO:0000259" key="5">
    <source>
        <dbReference type="PROSITE" id="PS50110"/>
    </source>
</evidence>
<feature type="domain" description="HTH luxR-type" evidence="4">
    <location>
        <begin position="147"/>
        <end position="212"/>
    </location>
</feature>
<feature type="modified residue" description="4-aspartylphosphate" evidence="3">
    <location>
        <position position="60"/>
    </location>
</feature>
<reference evidence="6 7" key="1">
    <citation type="submission" date="2024-06" db="EMBL/GenBank/DDBJ databases">
        <authorList>
            <person name="Chen R.Y."/>
        </authorList>
    </citation>
    <scope>NUCLEOTIDE SEQUENCE [LARGE SCALE GENOMIC DNA]</scope>
    <source>
        <strain evidence="6 7">D2</strain>
    </source>
</reference>
<dbReference type="Pfam" id="PF00072">
    <property type="entry name" value="Response_reg"/>
    <property type="match status" value="1"/>
</dbReference>
<evidence type="ECO:0000313" key="7">
    <source>
        <dbReference type="Proteomes" id="UP001467690"/>
    </source>
</evidence>
<keyword evidence="1 3" id="KW-0597">Phosphoprotein</keyword>
<dbReference type="CDD" id="cd06170">
    <property type="entry name" value="LuxR_C_like"/>
    <property type="match status" value="1"/>
</dbReference>
<name>A0ABV1RL59_9ALTE</name>
<comment type="caution">
    <text evidence="6">The sequence shown here is derived from an EMBL/GenBank/DDBJ whole genome shotgun (WGS) entry which is preliminary data.</text>
</comment>
<dbReference type="SUPFAM" id="SSF52172">
    <property type="entry name" value="CheY-like"/>
    <property type="match status" value="1"/>
</dbReference>
<dbReference type="Gene3D" id="3.40.50.2300">
    <property type="match status" value="1"/>
</dbReference>
<dbReference type="PRINTS" id="PR00038">
    <property type="entry name" value="HTHLUXR"/>
</dbReference>
<protein>
    <submittedName>
        <fullName evidence="6">Response regulator transcription factor</fullName>
    </submittedName>
</protein>
<gene>
    <name evidence="6" type="ORF">ABS311_17550</name>
</gene>
<dbReference type="InterPro" id="IPR001789">
    <property type="entry name" value="Sig_transdc_resp-reg_receiver"/>
</dbReference>
<dbReference type="PANTHER" id="PTHR45566:SF2">
    <property type="entry name" value="NARL SUBFAMILY"/>
    <property type="match status" value="1"/>
</dbReference>
<dbReference type="InterPro" id="IPR058245">
    <property type="entry name" value="NreC/VraR/RcsB-like_REC"/>
</dbReference>
<dbReference type="PROSITE" id="PS50043">
    <property type="entry name" value="HTH_LUXR_2"/>
    <property type="match status" value="1"/>
</dbReference>
<feature type="domain" description="Response regulatory" evidence="5">
    <location>
        <begin position="8"/>
        <end position="125"/>
    </location>
</feature>
<organism evidence="6 7">
    <name type="scientific">Catenovulum sediminis</name>
    <dbReference type="NCBI Taxonomy" id="1740262"/>
    <lineage>
        <taxon>Bacteria</taxon>
        <taxon>Pseudomonadati</taxon>
        <taxon>Pseudomonadota</taxon>
        <taxon>Gammaproteobacteria</taxon>
        <taxon>Alteromonadales</taxon>
        <taxon>Alteromonadaceae</taxon>
        <taxon>Catenovulum</taxon>
    </lineage>
</organism>
<keyword evidence="7" id="KW-1185">Reference proteome</keyword>
<evidence type="ECO:0000256" key="1">
    <source>
        <dbReference type="ARBA" id="ARBA00022553"/>
    </source>
</evidence>